<dbReference type="EMBL" id="FKBS01000014">
    <property type="protein sequence ID" value="SAI31380.1"/>
    <property type="molecule type" value="Genomic_DNA"/>
</dbReference>
<accession>A0A157PDJ3</accession>
<dbReference type="PROSITE" id="PS51257">
    <property type="entry name" value="PROKAR_LIPOPROTEIN"/>
    <property type="match status" value="1"/>
</dbReference>
<keyword evidence="1" id="KW-0732">Signal</keyword>
<evidence type="ECO:0000256" key="1">
    <source>
        <dbReference type="SAM" id="SignalP"/>
    </source>
</evidence>
<feature type="signal peptide" evidence="1">
    <location>
        <begin position="1"/>
        <end position="27"/>
    </location>
</feature>
<evidence type="ECO:0000313" key="2">
    <source>
        <dbReference type="EMBL" id="SAI31380.1"/>
    </source>
</evidence>
<dbReference type="AlphaFoldDB" id="A0A157PDJ3"/>
<feature type="chain" id="PRO_5007614848" description="Lipoprotein" evidence="1">
    <location>
        <begin position="28"/>
        <end position="246"/>
    </location>
</feature>
<dbReference type="RefSeq" id="WP_066412601.1">
    <property type="nucleotide sequence ID" value="NZ_FKBS01000014.1"/>
</dbReference>
<organism evidence="2 3">
    <name type="scientific">Bordetella ansorpii</name>
    <dbReference type="NCBI Taxonomy" id="288768"/>
    <lineage>
        <taxon>Bacteria</taxon>
        <taxon>Pseudomonadati</taxon>
        <taxon>Pseudomonadota</taxon>
        <taxon>Betaproteobacteria</taxon>
        <taxon>Burkholderiales</taxon>
        <taxon>Alcaligenaceae</taxon>
        <taxon>Bordetella</taxon>
    </lineage>
</organism>
<protein>
    <recommendedName>
        <fullName evidence="4">Lipoprotein</fullName>
    </recommendedName>
</protein>
<sequence>MMRRLNGASWTRPFVAALACAALILLAGCSRNDANVLVCDFEAHEPVARQNVVGRCDAFIAAFEIPAKFLPGNAKRMPPAGRFELTMQMTESRTDVPRRLDARDRRLTGHTVLLAANTVSRLRQGYEARNARSGSYVRRPQSGLSGLEVWDPSLCTSAGRLGGSGTACASYDQLIFPVAREDVFIACPQPMSGDGMENSAYCTVHAEISYHLTLNYQIPRSVLEGGKWMTVDSRFRGYFKHMAARL</sequence>
<evidence type="ECO:0000313" key="3">
    <source>
        <dbReference type="Proteomes" id="UP000077037"/>
    </source>
</evidence>
<dbReference type="Proteomes" id="UP000077037">
    <property type="component" value="Unassembled WGS sequence"/>
</dbReference>
<name>A0A157PDJ3_9BORD</name>
<evidence type="ECO:0008006" key="4">
    <source>
        <dbReference type="Google" id="ProtNLM"/>
    </source>
</evidence>
<gene>
    <name evidence="2" type="ORF">SAMEA1982600_02514</name>
</gene>
<reference evidence="2 3" key="1">
    <citation type="submission" date="2016-03" db="EMBL/GenBank/DDBJ databases">
        <authorList>
            <consortium name="Pathogen Informatics"/>
        </authorList>
    </citation>
    <scope>NUCLEOTIDE SEQUENCE [LARGE SCALE GENOMIC DNA]</scope>
    <source>
        <strain evidence="2 3">NCTC13364</strain>
    </source>
</reference>
<proteinExistence type="predicted"/>